<dbReference type="EMBL" id="JBAHYK010000790">
    <property type="protein sequence ID" value="KAL0571297.1"/>
    <property type="molecule type" value="Genomic_DNA"/>
</dbReference>
<name>A0ABR3F8C2_9AGAR</name>
<dbReference type="Gene3D" id="1.50.10.20">
    <property type="match status" value="1"/>
</dbReference>
<dbReference type="InterPro" id="IPR005198">
    <property type="entry name" value="Glyco_hydro_76"/>
</dbReference>
<feature type="transmembrane region" description="Helical" evidence="2">
    <location>
        <begin position="390"/>
        <end position="411"/>
    </location>
</feature>
<accession>A0ABR3F8C2</accession>
<evidence type="ECO:0008006" key="5">
    <source>
        <dbReference type="Google" id="ProtNLM"/>
    </source>
</evidence>
<feature type="region of interest" description="Disordered" evidence="1">
    <location>
        <begin position="503"/>
        <end position="526"/>
    </location>
</feature>
<dbReference type="Proteomes" id="UP001465976">
    <property type="component" value="Unassembled WGS sequence"/>
</dbReference>
<feature type="non-terminal residue" evidence="3">
    <location>
        <position position="1"/>
    </location>
</feature>
<protein>
    <recommendedName>
        <fullName evidence="5">Glycoside hydrolase family 76 protein</fullName>
    </recommendedName>
</protein>
<feature type="region of interest" description="Disordered" evidence="1">
    <location>
        <begin position="365"/>
        <end position="389"/>
    </location>
</feature>
<feature type="region of interest" description="Disordered" evidence="1">
    <location>
        <begin position="422"/>
        <end position="448"/>
    </location>
</feature>
<organism evidence="3 4">
    <name type="scientific">Marasmius crinis-equi</name>
    <dbReference type="NCBI Taxonomy" id="585013"/>
    <lineage>
        <taxon>Eukaryota</taxon>
        <taxon>Fungi</taxon>
        <taxon>Dikarya</taxon>
        <taxon>Basidiomycota</taxon>
        <taxon>Agaricomycotina</taxon>
        <taxon>Agaricomycetes</taxon>
        <taxon>Agaricomycetidae</taxon>
        <taxon>Agaricales</taxon>
        <taxon>Marasmiineae</taxon>
        <taxon>Marasmiaceae</taxon>
        <taxon>Marasmius</taxon>
    </lineage>
</organism>
<keyword evidence="2" id="KW-1133">Transmembrane helix</keyword>
<keyword evidence="4" id="KW-1185">Reference proteome</keyword>
<evidence type="ECO:0000313" key="4">
    <source>
        <dbReference type="Proteomes" id="UP001465976"/>
    </source>
</evidence>
<evidence type="ECO:0000313" key="3">
    <source>
        <dbReference type="EMBL" id="KAL0571297.1"/>
    </source>
</evidence>
<evidence type="ECO:0000256" key="1">
    <source>
        <dbReference type="SAM" id="MobiDB-lite"/>
    </source>
</evidence>
<gene>
    <name evidence="3" type="ORF">V5O48_010661</name>
</gene>
<dbReference type="Pfam" id="PF03663">
    <property type="entry name" value="Glyco_hydro_76"/>
    <property type="match status" value="1"/>
</dbReference>
<keyword evidence="2" id="KW-0812">Transmembrane</keyword>
<proteinExistence type="predicted"/>
<dbReference type="InterPro" id="IPR008928">
    <property type="entry name" value="6-hairpin_glycosidase_sf"/>
</dbReference>
<comment type="caution">
    <text evidence="3">The sequence shown here is derived from an EMBL/GenBank/DDBJ whole genome shotgun (WGS) entry which is preliminary data.</text>
</comment>
<keyword evidence="2" id="KW-0472">Membrane</keyword>
<evidence type="ECO:0000256" key="2">
    <source>
        <dbReference type="SAM" id="Phobius"/>
    </source>
</evidence>
<reference evidence="3 4" key="1">
    <citation type="submission" date="2024-02" db="EMBL/GenBank/DDBJ databases">
        <title>A draft genome for the cacao thread blight pathogen Marasmius crinis-equi.</title>
        <authorList>
            <person name="Cohen S.P."/>
            <person name="Baruah I.K."/>
            <person name="Amoako-Attah I."/>
            <person name="Bukari Y."/>
            <person name="Meinhardt L.W."/>
            <person name="Bailey B.A."/>
        </authorList>
    </citation>
    <scope>NUCLEOTIDE SEQUENCE [LARGE SCALE GENOMIC DNA]</scope>
    <source>
        <strain evidence="3 4">GH-76</strain>
    </source>
</reference>
<sequence length="526" mass="57171">APPIDSSLDDRRANTKAAIDKFIQNDAFFVSPQPLPSLSWPHGYLLAYMAQFDLSNGQKTYQSVVQRFYKPGFNDLKPHPDLYGYGALQAYMAYGDESFLKIAKDSWETGLPGILTDSDVLANKSSIKNFTINSTCADGVVDVNHSEVTTRLGGIFHDIVNTQIVGLTPSATGDFLTLAASLAALTGNRTYIDSAEESVDFLLHAYQGDGRFWNMIDSRNCSVLKDNPAVAYDTGSVIHALSIVAPLTQNSSTTTFIRQVITKSTTYPSWHDGLGILNITANGESLARLTRGYTEVYKGKNTATDLKTYLKSYILNQYSAVVGISTTAGSNIYGQTWNGQAATQFSSEPQVAAISALLSGMLLDQDGDSVPESTPSPSPSPDRPSSVSTGAIIGGVLGGVVGVGIVILLVWRWRRRKPRESKEALVPETAISPFHGPDPASAVTDKSRRAGDLHQNLRGDFSRSIASTYPEDVSSPVASEPQSTDLTVEELLSVLNQRLRNDRIRGERGWDPDESPPQYYPESERR</sequence>
<dbReference type="SUPFAM" id="SSF48208">
    <property type="entry name" value="Six-hairpin glycosidases"/>
    <property type="match status" value="1"/>
</dbReference>